<evidence type="ECO:0000256" key="1">
    <source>
        <dbReference type="SAM" id="MobiDB-lite"/>
    </source>
</evidence>
<evidence type="ECO:0000313" key="2">
    <source>
        <dbReference type="EMBL" id="XDQ14241.1"/>
    </source>
</evidence>
<gene>
    <name evidence="2" type="ORF">AB5J55_33680</name>
</gene>
<dbReference type="EMBL" id="CP163432">
    <property type="protein sequence ID" value="XDQ14241.1"/>
    <property type="molecule type" value="Genomic_DNA"/>
</dbReference>
<proteinExistence type="predicted"/>
<protein>
    <submittedName>
        <fullName evidence="2">Uncharacterized protein</fullName>
    </submittedName>
</protein>
<sequence length="71" mass="7082">MALLAACSGATTGTSASGGKSADAADLRLTPTTPQAAEPVAAVNWLLEDEPDSLDLDTQGGSAGRSHTARR</sequence>
<reference evidence="2" key="1">
    <citation type="submission" date="2024-07" db="EMBL/GenBank/DDBJ databases">
        <authorList>
            <person name="Yu S.T."/>
        </authorList>
    </citation>
    <scope>NUCLEOTIDE SEQUENCE</scope>
    <source>
        <strain evidence="2">R11</strain>
    </source>
</reference>
<dbReference type="RefSeq" id="WP_369274220.1">
    <property type="nucleotide sequence ID" value="NZ_CP163432.1"/>
</dbReference>
<accession>A0AB39N9T6</accession>
<dbReference type="AlphaFoldDB" id="A0AB39N9T6"/>
<organism evidence="2">
    <name type="scientific">Streptomyces sp. R11</name>
    <dbReference type="NCBI Taxonomy" id="3238625"/>
    <lineage>
        <taxon>Bacteria</taxon>
        <taxon>Bacillati</taxon>
        <taxon>Actinomycetota</taxon>
        <taxon>Actinomycetes</taxon>
        <taxon>Kitasatosporales</taxon>
        <taxon>Streptomycetaceae</taxon>
        <taxon>Streptomyces</taxon>
    </lineage>
</organism>
<name>A0AB39N9T6_9ACTN</name>
<feature type="region of interest" description="Disordered" evidence="1">
    <location>
        <begin position="1"/>
        <end position="36"/>
    </location>
</feature>
<feature type="compositionally biased region" description="Low complexity" evidence="1">
    <location>
        <begin position="1"/>
        <end position="24"/>
    </location>
</feature>
<feature type="region of interest" description="Disordered" evidence="1">
    <location>
        <begin position="48"/>
        <end position="71"/>
    </location>
</feature>